<evidence type="ECO:0000256" key="9">
    <source>
        <dbReference type="HAMAP-Rule" id="MF_01629"/>
    </source>
</evidence>
<evidence type="ECO:0000256" key="1">
    <source>
        <dbReference type="ARBA" id="ARBA00004738"/>
    </source>
</evidence>
<feature type="binding site" evidence="9 10">
    <location>
        <position position="124"/>
    </location>
    <ligand>
        <name>substrate</name>
    </ligand>
</feature>
<dbReference type="InterPro" id="IPR019740">
    <property type="entry name" value="Pyridox_Oxase_CS"/>
</dbReference>
<dbReference type="InterPro" id="IPR000659">
    <property type="entry name" value="Pyridox_Oxase"/>
</dbReference>
<dbReference type="UniPathway" id="UPA01068">
    <property type="reaction ID" value="UER00304"/>
</dbReference>
<comment type="subunit">
    <text evidence="4 9">Homodimer.</text>
</comment>
<evidence type="ECO:0000259" key="13">
    <source>
        <dbReference type="Pfam" id="PF10590"/>
    </source>
</evidence>
<evidence type="ECO:0000256" key="11">
    <source>
        <dbReference type="PIRSR" id="PIRSR000190-2"/>
    </source>
</evidence>
<evidence type="ECO:0000256" key="6">
    <source>
        <dbReference type="ARBA" id="ARBA00022643"/>
    </source>
</evidence>
<dbReference type="InterPro" id="IPR012349">
    <property type="entry name" value="Split_barrel_FMN-bd"/>
</dbReference>
<comment type="pathway">
    <text evidence="1 9">Cofactor metabolism; pyridoxal 5'-phosphate salvage; pyridoxal 5'-phosphate from pyridoxamine 5'-phosphate: step 1/1.</text>
</comment>
<dbReference type="PANTHER" id="PTHR10851:SF0">
    <property type="entry name" value="PYRIDOXINE-5'-PHOSPHATE OXIDASE"/>
    <property type="match status" value="1"/>
</dbReference>
<feature type="binding site" evidence="9 11">
    <location>
        <position position="84"/>
    </location>
    <ligand>
        <name>FMN</name>
        <dbReference type="ChEBI" id="CHEBI:58210"/>
    </ligand>
</feature>
<evidence type="ECO:0000256" key="7">
    <source>
        <dbReference type="ARBA" id="ARBA00023002"/>
    </source>
</evidence>
<feature type="binding site" evidence="9 10">
    <location>
        <position position="128"/>
    </location>
    <ligand>
        <name>substrate</name>
    </ligand>
</feature>
<comment type="similarity">
    <text evidence="3 9">Belongs to the pyridoxamine 5'-phosphate oxidase family.</text>
</comment>
<dbReference type="NCBIfam" id="NF004231">
    <property type="entry name" value="PRK05679.1"/>
    <property type="match status" value="1"/>
</dbReference>
<dbReference type="EC" id="1.4.3.5" evidence="9"/>
<feature type="binding site" evidence="9 10">
    <location>
        <position position="132"/>
    </location>
    <ligand>
        <name>substrate</name>
    </ligand>
</feature>
<dbReference type="Pfam" id="PF01243">
    <property type="entry name" value="PNPOx_N"/>
    <property type="match status" value="1"/>
</dbReference>
<dbReference type="HAMAP" id="MF_01629">
    <property type="entry name" value="PdxH"/>
    <property type="match status" value="1"/>
</dbReference>
<comment type="catalytic activity">
    <reaction evidence="9">
        <text>pyridoxamine 5'-phosphate + O2 + H2O = pyridoxal 5'-phosphate + H2O2 + NH4(+)</text>
        <dbReference type="Rhea" id="RHEA:15817"/>
        <dbReference type="ChEBI" id="CHEBI:15377"/>
        <dbReference type="ChEBI" id="CHEBI:15379"/>
        <dbReference type="ChEBI" id="CHEBI:16240"/>
        <dbReference type="ChEBI" id="CHEBI:28938"/>
        <dbReference type="ChEBI" id="CHEBI:58451"/>
        <dbReference type="ChEBI" id="CHEBI:597326"/>
        <dbReference type="EC" id="1.4.3.5"/>
    </reaction>
</comment>
<comment type="cofactor">
    <cofactor evidence="9 11">
        <name>FMN</name>
        <dbReference type="ChEBI" id="CHEBI:58210"/>
    </cofactor>
    <text evidence="9 11">Binds 1 FMN per subunit.</text>
</comment>
<name>A0A2N6M5L4_9CYAN</name>
<dbReference type="PANTHER" id="PTHR10851">
    <property type="entry name" value="PYRIDOXINE-5-PHOSPHATE OXIDASE"/>
    <property type="match status" value="1"/>
</dbReference>
<keyword evidence="6 9" id="KW-0288">FMN</keyword>
<dbReference type="Gene3D" id="2.30.110.10">
    <property type="entry name" value="Electron Transport, Fmn-binding Protein, Chain A"/>
    <property type="match status" value="1"/>
</dbReference>
<dbReference type="NCBIfam" id="TIGR00558">
    <property type="entry name" value="pdxH"/>
    <property type="match status" value="1"/>
</dbReference>
<feature type="binding site" evidence="9 11">
    <location>
        <begin position="77"/>
        <end position="78"/>
    </location>
    <ligand>
        <name>FMN</name>
        <dbReference type="ChEBI" id="CHEBI:58210"/>
    </ligand>
</feature>
<evidence type="ECO:0000256" key="10">
    <source>
        <dbReference type="PIRSR" id="PIRSR000190-1"/>
    </source>
</evidence>
<feature type="binding site" evidence="9 11">
    <location>
        <position position="186"/>
    </location>
    <ligand>
        <name>FMN</name>
        <dbReference type="ChEBI" id="CHEBI:58210"/>
    </ligand>
</feature>
<reference evidence="14 15" key="1">
    <citation type="submission" date="2017-07" db="EMBL/GenBank/DDBJ databases">
        <title>Genomes of Fischerella (Mastigocladus) sp. strains.</title>
        <authorList>
            <person name="Miller S.R."/>
        </authorList>
    </citation>
    <scope>NUCLEOTIDE SEQUENCE [LARGE SCALE GENOMIC DNA]</scope>
    <source>
        <strain evidence="14 15">CCMEE 5330</strain>
    </source>
</reference>
<dbReference type="InterPro" id="IPR011576">
    <property type="entry name" value="Pyridox_Oxase_N"/>
</dbReference>
<dbReference type="GO" id="GO:0010181">
    <property type="term" value="F:FMN binding"/>
    <property type="evidence" value="ECO:0007669"/>
    <property type="project" value="UniProtKB-UniRule"/>
</dbReference>
<comment type="pathway">
    <text evidence="2 9">Cofactor metabolism; pyridoxal 5'-phosphate salvage; pyridoxal 5'-phosphate from pyridoxine 5'-phosphate: step 1/1.</text>
</comment>
<keyword evidence="5 9" id="KW-0285">Flavoprotein</keyword>
<dbReference type="RefSeq" id="WP_062248064.1">
    <property type="nucleotide sequence ID" value="NZ_NMQI01000382.1"/>
</dbReference>
<gene>
    <name evidence="9 14" type="primary">pdxH</name>
    <name evidence="14" type="ORF">CEN41_16125</name>
</gene>
<feature type="domain" description="Pyridoxine 5'-phosphate oxidase dimerisation C-terminal" evidence="13">
    <location>
        <begin position="173"/>
        <end position="214"/>
    </location>
</feature>
<evidence type="ECO:0000259" key="12">
    <source>
        <dbReference type="Pfam" id="PF01243"/>
    </source>
</evidence>
<dbReference type="Proteomes" id="UP000234966">
    <property type="component" value="Unassembled WGS sequence"/>
</dbReference>
<evidence type="ECO:0000313" key="14">
    <source>
        <dbReference type="EMBL" id="PMB42027.1"/>
    </source>
</evidence>
<accession>A0A2N6M5L4</accession>
<dbReference type="PROSITE" id="PS01064">
    <property type="entry name" value="PYRIDOX_OXIDASE"/>
    <property type="match status" value="1"/>
</dbReference>
<dbReference type="GO" id="GO:0008615">
    <property type="term" value="P:pyridoxine biosynthetic process"/>
    <property type="evidence" value="ECO:0007669"/>
    <property type="project" value="UniProtKB-UniRule"/>
</dbReference>
<evidence type="ECO:0000256" key="8">
    <source>
        <dbReference type="ARBA" id="ARBA00023096"/>
    </source>
</evidence>
<comment type="function">
    <text evidence="9">Catalyzes the oxidation of either pyridoxine 5'-phosphate (PNP) or pyridoxamine 5'-phosphate (PMP) into pyridoxal 5'-phosphate (PLP).</text>
</comment>
<organism evidence="14 15">
    <name type="scientific">Fischerella thermalis CCMEE 5330</name>
    <dbReference type="NCBI Taxonomy" id="2019670"/>
    <lineage>
        <taxon>Bacteria</taxon>
        <taxon>Bacillati</taxon>
        <taxon>Cyanobacteriota</taxon>
        <taxon>Cyanophyceae</taxon>
        <taxon>Nostocales</taxon>
        <taxon>Hapalosiphonaceae</taxon>
        <taxon>Fischerella</taxon>
    </lineage>
</organism>
<dbReference type="PIRSF" id="PIRSF000190">
    <property type="entry name" value="Pyd_amn-ph_oxd"/>
    <property type="match status" value="1"/>
</dbReference>
<feature type="binding site" evidence="10">
    <location>
        <begin position="9"/>
        <end position="12"/>
    </location>
    <ligand>
        <name>substrate</name>
    </ligand>
</feature>
<comment type="catalytic activity">
    <reaction evidence="9">
        <text>pyridoxine 5'-phosphate + O2 = pyridoxal 5'-phosphate + H2O2</text>
        <dbReference type="Rhea" id="RHEA:15149"/>
        <dbReference type="ChEBI" id="CHEBI:15379"/>
        <dbReference type="ChEBI" id="CHEBI:16240"/>
        <dbReference type="ChEBI" id="CHEBI:58589"/>
        <dbReference type="ChEBI" id="CHEBI:597326"/>
        <dbReference type="EC" id="1.4.3.5"/>
    </reaction>
</comment>
<dbReference type="SUPFAM" id="SSF50475">
    <property type="entry name" value="FMN-binding split barrel"/>
    <property type="match status" value="1"/>
</dbReference>
<feature type="binding site" evidence="9 10">
    <location>
        <begin position="192"/>
        <end position="194"/>
    </location>
    <ligand>
        <name>substrate</name>
    </ligand>
</feature>
<dbReference type="GO" id="GO:0004733">
    <property type="term" value="F:pyridoxamine phosphate oxidase activity"/>
    <property type="evidence" value="ECO:0007669"/>
    <property type="project" value="UniProtKB-UniRule"/>
</dbReference>
<feature type="binding site" evidence="9 11">
    <location>
        <position position="106"/>
    </location>
    <ligand>
        <name>FMN</name>
        <dbReference type="ChEBI" id="CHEBI:58210"/>
    </ligand>
</feature>
<evidence type="ECO:0000256" key="5">
    <source>
        <dbReference type="ARBA" id="ARBA00022630"/>
    </source>
</evidence>
<dbReference type="EMBL" id="NMQI01000382">
    <property type="protein sequence ID" value="PMB42027.1"/>
    <property type="molecule type" value="Genomic_DNA"/>
</dbReference>
<feature type="binding site" evidence="9 11">
    <location>
        <begin position="141"/>
        <end position="142"/>
    </location>
    <ligand>
        <name>FMN</name>
        <dbReference type="ChEBI" id="CHEBI:58210"/>
    </ligand>
</feature>
<evidence type="ECO:0000256" key="2">
    <source>
        <dbReference type="ARBA" id="ARBA00005037"/>
    </source>
</evidence>
<keyword evidence="7 9" id="KW-0560">Oxidoreductase</keyword>
<dbReference type="InterPro" id="IPR019576">
    <property type="entry name" value="Pyridoxamine_oxidase_dimer_C"/>
</dbReference>
<comment type="caution">
    <text evidence="14">The sequence shown here is derived from an EMBL/GenBank/DDBJ whole genome shotgun (WGS) entry which is preliminary data.</text>
</comment>
<sequence length="214" mass="24985">MDKNLADLRKDYTLQDLNETDVAPNPFIQFQKWFDEALTAQLLEPNAMTVATATTDGKPSARMVLLKDFDERGFVFFTNYNSHKGQELAENPQAALVFWWAELERQVRICGHVEKVSENDSDKYFQSRPFNSRLGAWASNQSEVIESRIILEQRLQELKAKYENQDVPRPPHWGGLRVIPTEIEFWQGRSSRLHDRILYTRLDDGDWKIQRLSP</sequence>
<evidence type="ECO:0000256" key="3">
    <source>
        <dbReference type="ARBA" id="ARBA00007301"/>
    </source>
</evidence>
<feature type="domain" description="Pyridoxamine 5'-phosphate oxidase N-terminal" evidence="12">
    <location>
        <begin position="34"/>
        <end position="160"/>
    </location>
</feature>
<protein>
    <recommendedName>
        <fullName evidence="9">Pyridoxine/pyridoxamine 5'-phosphate oxidase</fullName>
        <ecNumber evidence="9">1.4.3.5</ecNumber>
    </recommendedName>
    <alternativeName>
        <fullName evidence="9">PNP/PMP oxidase</fullName>
        <shortName evidence="9">PNPOx</shortName>
    </alternativeName>
    <alternativeName>
        <fullName evidence="9">Pyridoxal 5'-phosphate synthase</fullName>
    </alternativeName>
</protein>
<evidence type="ECO:0000313" key="15">
    <source>
        <dbReference type="Proteomes" id="UP000234966"/>
    </source>
</evidence>
<keyword evidence="8 9" id="KW-0664">Pyridoxine biosynthesis</keyword>
<dbReference type="Pfam" id="PF10590">
    <property type="entry name" value="PNP_phzG_C"/>
    <property type="match status" value="1"/>
</dbReference>
<feature type="binding site" evidence="9 11">
    <location>
        <position position="196"/>
    </location>
    <ligand>
        <name>FMN</name>
        <dbReference type="ChEBI" id="CHEBI:58210"/>
    </ligand>
</feature>
<dbReference type="AlphaFoldDB" id="A0A2N6M5L4"/>
<evidence type="ECO:0000256" key="4">
    <source>
        <dbReference type="ARBA" id="ARBA00011738"/>
    </source>
</evidence>
<comment type="caution">
    <text evidence="9">Lacks conserved residue(s) required for the propagation of feature annotation.</text>
</comment>
<feature type="binding site" evidence="9 11">
    <location>
        <begin position="62"/>
        <end position="67"/>
    </location>
    <ligand>
        <name>FMN</name>
        <dbReference type="ChEBI" id="CHEBI:58210"/>
    </ligand>
</feature>
<proteinExistence type="inferred from homology"/>
<feature type="binding site" evidence="9 10">
    <location>
        <position position="67"/>
    </location>
    <ligand>
        <name>substrate</name>
    </ligand>
</feature>
<dbReference type="FunFam" id="2.30.110.10:FF:000005">
    <property type="entry name" value="NAD(P)H-hydrate epimerase"/>
    <property type="match status" value="1"/>
</dbReference>